<dbReference type="Gene3D" id="1.10.40.50">
    <property type="entry name" value="Probable gtpase engc, domain 3"/>
    <property type="match status" value="1"/>
</dbReference>
<dbReference type="GO" id="GO:0005525">
    <property type="term" value="F:GTP binding"/>
    <property type="evidence" value="ECO:0007669"/>
    <property type="project" value="UniProtKB-KW"/>
</dbReference>
<name>A0A3B0Y4I7_9ZZZZ</name>
<evidence type="ECO:0000313" key="6">
    <source>
        <dbReference type="EMBL" id="VAW63474.1"/>
    </source>
</evidence>
<proteinExistence type="inferred from homology"/>
<dbReference type="Gene3D" id="2.40.50.140">
    <property type="entry name" value="Nucleic acid-binding proteins"/>
    <property type="match status" value="1"/>
</dbReference>
<feature type="domain" description="EngC GTPase" evidence="4">
    <location>
        <begin position="122"/>
        <end position="271"/>
    </location>
</feature>
<dbReference type="SUPFAM" id="SSF52540">
    <property type="entry name" value="P-loop containing nucleoside triphosphate hydrolases"/>
    <property type="match status" value="1"/>
</dbReference>
<dbReference type="PANTHER" id="PTHR32120">
    <property type="entry name" value="SMALL RIBOSOMAL SUBUNIT BIOGENESIS GTPASE RSGA"/>
    <property type="match status" value="1"/>
</dbReference>
<dbReference type="NCBIfam" id="TIGR00157">
    <property type="entry name" value="ribosome small subunit-dependent GTPase A"/>
    <property type="match status" value="1"/>
</dbReference>
<dbReference type="PANTHER" id="PTHR32120:SF11">
    <property type="entry name" value="SMALL RIBOSOMAL SUBUNIT BIOGENESIS GTPASE RSGA 1, MITOCHONDRIAL-RELATED"/>
    <property type="match status" value="1"/>
</dbReference>
<dbReference type="NCBIfam" id="NF008931">
    <property type="entry name" value="PRK12288.1"/>
    <property type="match status" value="1"/>
</dbReference>
<accession>A0A3B0Y4I7</accession>
<dbReference type="GO" id="GO:0003924">
    <property type="term" value="F:GTPase activity"/>
    <property type="evidence" value="ECO:0007669"/>
    <property type="project" value="InterPro"/>
</dbReference>
<evidence type="ECO:0000259" key="5">
    <source>
        <dbReference type="PROSITE" id="PS51721"/>
    </source>
</evidence>
<dbReference type="InterPro" id="IPR030378">
    <property type="entry name" value="G_CP_dom"/>
</dbReference>
<dbReference type="Gene3D" id="3.40.50.300">
    <property type="entry name" value="P-loop containing nucleotide triphosphate hydrolases"/>
    <property type="match status" value="1"/>
</dbReference>
<evidence type="ECO:0000256" key="3">
    <source>
        <dbReference type="SAM" id="MobiDB-lite"/>
    </source>
</evidence>
<dbReference type="CDD" id="cd01854">
    <property type="entry name" value="YjeQ_EngC"/>
    <property type="match status" value="1"/>
</dbReference>
<reference evidence="6" key="1">
    <citation type="submission" date="2018-06" db="EMBL/GenBank/DDBJ databases">
        <authorList>
            <person name="Zhirakovskaya E."/>
        </authorList>
    </citation>
    <scope>NUCLEOTIDE SEQUENCE</scope>
</reference>
<protein>
    <submittedName>
        <fullName evidence="6">Ribosome small subunit biogenesis RbfA-release protein RsgA</fullName>
    </submittedName>
</protein>
<feature type="region of interest" description="Disordered" evidence="3">
    <location>
        <begin position="1"/>
        <end position="39"/>
    </location>
</feature>
<keyword evidence="1" id="KW-0547">Nucleotide-binding</keyword>
<feature type="compositionally biased region" description="Basic residues" evidence="3">
    <location>
        <begin position="12"/>
        <end position="23"/>
    </location>
</feature>
<dbReference type="InterPro" id="IPR012340">
    <property type="entry name" value="NA-bd_OB-fold"/>
</dbReference>
<feature type="compositionally biased region" description="Basic and acidic residues" evidence="3">
    <location>
        <begin position="1"/>
        <end position="11"/>
    </location>
</feature>
<dbReference type="HAMAP" id="MF_01820">
    <property type="entry name" value="GTPase_RsgA"/>
    <property type="match status" value="1"/>
</dbReference>
<keyword evidence="2" id="KW-0342">GTP-binding</keyword>
<evidence type="ECO:0000259" key="4">
    <source>
        <dbReference type="PROSITE" id="PS50936"/>
    </source>
</evidence>
<dbReference type="Pfam" id="PF03193">
    <property type="entry name" value="RsgA_GTPase"/>
    <property type="match status" value="1"/>
</dbReference>
<organism evidence="6">
    <name type="scientific">hydrothermal vent metagenome</name>
    <dbReference type="NCBI Taxonomy" id="652676"/>
    <lineage>
        <taxon>unclassified sequences</taxon>
        <taxon>metagenomes</taxon>
        <taxon>ecological metagenomes</taxon>
    </lineage>
</organism>
<dbReference type="PROSITE" id="PS50936">
    <property type="entry name" value="ENGC_GTPASE"/>
    <property type="match status" value="1"/>
</dbReference>
<dbReference type="EMBL" id="UOFH01000252">
    <property type="protein sequence ID" value="VAW63474.1"/>
    <property type="molecule type" value="Genomic_DNA"/>
</dbReference>
<dbReference type="PROSITE" id="PS51721">
    <property type="entry name" value="G_CP"/>
    <property type="match status" value="1"/>
</dbReference>
<gene>
    <name evidence="6" type="ORF">MNBD_GAMMA08-2019</name>
</gene>
<dbReference type="AlphaFoldDB" id="A0A3B0Y4I7"/>
<sequence length="339" mass="37621">MAKRRINDQQQRRIKNIQQKRREKASSNQQQKTDALSQQGLGEEQTGLIITNYGQALIVEDKQKKLHRCVARQNLGALVCGDRVIWQAALAENNEGVIVAVEERQSLLQKPGFGGKLKPMAANINQIVIVSAIEPPPKPYLIDRYLIAAENLPATPIILINKMDLLKDEDKISINELIKSYEKIGYKVITASKVTDHGFDNLLTALKNHTSIFVGLSGVGKSSLINHLMPELNIRVGELSEASGEGTHTTTSSTLYTLPCEGVLIDSPGVRDFGLWNTSAEEILNGFIELHDYIGHCKFSNCSHIHEPGCAIKQALKDGKISQLRFNNYQKIVQEYASI</sequence>
<evidence type="ECO:0000256" key="2">
    <source>
        <dbReference type="ARBA" id="ARBA00023134"/>
    </source>
</evidence>
<feature type="domain" description="CP-type G" evidence="5">
    <location>
        <begin position="105"/>
        <end position="273"/>
    </location>
</feature>
<feature type="compositionally biased region" description="Polar residues" evidence="3">
    <location>
        <begin position="26"/>
        <end position="39"/>
    </location>
</feature>
<dbReference type="InterPro" id="IPR004881">
    <property type="entry name" value="Ribosome_biogen_GTPase_RsgA"/>
</dbReference>
<dbReference type="InterPro" id="IPR010914">
    <property type="entry name" value="RsgA_GTPase_dom"/>
</dbReference>
<evidence type="ECO:0000256" key="1">
    <source>
        <dbReference type="ARBA" id="ARBA00022741"/>
    </source>
</evidence>
<dbReference type="InterPro" id="IPR027417">
    <property type="entry name" value="P-loop_NTPase"/>
</dbReference>